<proteinExistence type="predicted"/>
<gene>
    <name evidence="1" type="ORF">DdX_21786</name>
</gene>
<dbReference type="AlphaFoldDB" id="A0AAD4QR77"/>
<name>A0AAD4QR77_9BILA</name>
<organism evidence="1 2">
    <name type="scientific">Ditylenchus destructor</name>
    <dbReference type="NCBI Taxonomy" id="166010"/>
    <lineage>
        <taxon>Eukaryota</taxon>
        <taxon>Metazoa</taxon>
        <taxon>Ecdysozoa</taxon>
        <taxon>Nematoda</taxon>
        <taxon>Chromadorea</taxon>
        <taxon>Rhabditida</taxon>
        <taxon>Tylenchina</taxon>
        <taxon>Tylenchomorpha</taxon>
        <taxon>Sphaerularioidea</taxon>
        <taxon>Anguinidae</taxon>
        <taxon>Anguininae</taxon>
        <taxon>Ditylenchus</taxon>
    </lineage>
</organism>
<evidence type="ECO:0000313" key="1">
    <source>
        <dbReference type="EMBL" id="KAI1691585.1"/>
    </source>
</evidence>
<sequence>MRKSRWNHIAWSRLAGAHLPAHEAQGVRQHRGAQQTVVGGVGQQRAVHHRVVGQRRDGAHPDRALRRGRAHLRRDQVLGVDAAVLDAVRLDRLGAPWLGQAVAERDALVQLADEPVGAFHLGHVELVLDAFVHGLERGGHFKNDALLLARHHVAGGEAAAVAHAVDAVLDGRMLARQQEIGVHGMHRPLGAHGEARGHQRLPSTWPPNTAGVRCLRSGPGSGRRPAARVA</sequence>
<evidence type="ECO:0000313" key="2">
    <source>
        <dbReference type="Proteomes" id="UP001201812"/>
    </source>
</evidence>
<dbReference type="Proteomes" id="UP001201812">
    <property type="component" value="Unassembled WGS sequence"/>
</dbReference>
<keyword evidence="2" id="KW-1185">Reference proteome</keyword>
<reference evidence="1" key="1">
    <citation type="submission" date="2022-01" db="EMBL/GenBank/DDBJ databases">
        <title>Genome Sequence Resource for Two Populations of Ditylenchus destructor, the Migratory Endoparasitic Phytonematode.</title>
        <authorList>
            <person name="Zhang H."/>
            <person name="Lin R."/>
            <person name="Xie B."/>
        </authorList>
    </citation>
    <scope>NUCLEOTIDE SEQUENCE</scope>
    <source>
        <strain evidence="1">BazhouSP</strain>
    </source>
</reference>
<dbReference type="EMBL" id="JAKKPZ010000905">
    <property type="protein sequence ID" value="KAI1691585.1"/>
    <property type="molecule type" value="Genomic_DNA"/>
</dbReference>
<protein>
    <submittedName>
        <fullName evidence="1">Uncharacterized protein</fullName>
    </submittedName>
</protein>
<accession>A0AAD4QR77</accession>
<comment type="caution">
    <text evidence="1">The sequence shown here is derived from an EMBL/GenBank/DDBJ whole genome shotgun (WGS) entry which is preliminary data.</text>
</comment>